<proteinExistence type="predicted"/>
<sequence length="48" mass="5775">MSILNKENPQLETISLFQKYQKTGYNKLYYRIKVEASKLSVTTKEKRY</sequence>
<evidence type="ECO:0000313" key="2">
    <source>
        <dbReference type="Proteomes" id="UP000435041"/>
    </source>
</evidence>
<accession>A0A6H9GE37</accession>
<comment type="caution">
    <text evidence="1">The sequence shown here is derived from an EMBL/GenBank/DDBJ whole genome shotgun (WGS) entry which is preliminary data.</text>
</comment>
<dbReference type="Proteomes" id="UP000435041">
    <property type="component" value="Unassembled WGS sequence"/>
</dbReference>
<protein>
    <submittedName>
        <fullName evidence="1">Group 3 RNA polymerase sigma factor SigF</fullName>
    </submittedName>
</protein>
<organism evidence="1 2">
    <name type="scientific">Microcystis aeruginosa NIES-3804</name>
    <dbReference type="NCBI Taxonomy" id="2517783"/>
    <lineage>
        <taxon>Bacteria</taxon>
        <taxon>Bacillati</taxon>
        <taxon>Cyanobacteriota</taxon>
        <taxon>Cyanophyceae</taxon>
        <taxon>Oscillatoriophycideae</taxon>
        <taxon>Chroococcales</taxon>
        <taxon>Microcystaceae</taxon>
        <taxon>Microcystis</taxon>
    </lineage>
</organism>
<dbReference type="AlphaFoldDB" id="A0A6H9GE37"/>
<reference evidence="1 2" key="1">
    <citation type="submission" date="2019-02" db="EMBL/GenBank/DDBJ databases">
        <title>Draft genome sequence of Arthrospira platensis NIES-3804.</title>
        <authorList>
            <person name="Yamaguchi H."/>
            <person name="Suzuki S."/>
            <person name="Kawachi M."/>
        </authorList>
    </citation>
    <scope>NUCLEOTIDE SEQUENCE [LARGE SCALE GENOMIC DNA]</scope>
    <source>
        <strain evidence="1 2">NIES-3804</strain>
    </source>
</reference>
<dbReference type="EMBL" id="BJCI01000006">
    <property type="protein sequence ID" value="GCL48977.1"/>
    <property type="molecule type" value="Genomic_DNA"/>
</dbReference>
<name>A0A6H9GE37_MICAE</name>
<gene>
    <name evidence="1" type="primary">sigF_1</name>
    <name evidence="1" type="ORF">NIES3804_05280</name>
</gene>
<evidence type="ECO:0000313" key="1">
    <source>
        <dbReference type="EMBL" id="GCL48977.1"/>
    </source>
</evidence>